<dbReference type="InterPro" id="IPR047002">
    <property type="entry name" value="Tcp10_C_sf"/>
</dbReference>
<feature type="domain" description="Centromere protein J C-terminal" evidence="3">
    <location>
        <begin position="244"/>
        <end position="276"/>
    </location>
</feature>
<feature type="compositionally biased region" description="Polar residues" evidence="2">
    <location>
        <begin position="102"/>
        <end position="117"/>
    </location>
</feature>
<gene>
    <name evidence="4" type="ORF">HJG60_010427</name>
</gene>
<dbReference type="InterPro" id="IPR009852">
    <property type="entry name" value="CENPJ_C_dom"/>
</dbReference>
<dbReference type="PANTHER" id="PTHR10331">
    <property type="entry name" value="T COMPLEX PROTEIN 10"/>
    <property type="match status" value="1"/>
</dbReference>
<dbReference type="AlphaFoldDB" id="A0A834EF09"/>
<evidence type="ECO:0000256" key="1">
    <source>
        <dbReference type="ARBA" id="ARBA00005627"/>
    </source>
</evidence>
<comment type="similarity">
    <text evidence="1">Belongs to the TCP10 family.</text>
</comment>
<feature type="compositionally biased region" description="Gly residues" evidence="2">
    <location>
        <begin position="80"/>
        <end position="89"/>
    </location>
</feature>
<dbReference type="Pfam" id="PF07202">
    <property type="entry name" value="Tcp10_C"/>
    <property type="match status" value="3"/>
</dbReference>
<dbReference type="PANTHER" id="PTHR10331:SF25">
    <property type="entry name" value="T-COMPLEX PROTEIN 10A-RELATED"/>
    <property type="match status" value="1"/>
</dbReference>
<feature type="region of interest" description="Disordered" evidence="2">
    <location>
        <begin position="1"/>
        <end position="42"/>
    </location>
</feature>
<feature type="domain" description="Centromere protein J C-terminal" evidence="3">
    <location>
        <begin position="207"/>
        <end position="240"/>
    </location>
</feature>
<feature type="compositionally biased region" description="Basic and acidic residues" evidence="2">
    <location>
        <begin position="28"/>
        <end position="42"/>
    </location>
</feature>
<dbReference type="EMBL" id="JABVXQ010000004">
    <property type="protein sequence ID" value="KAF6114426.1"/>
    <property type="molecule type" value="Genomic_DNA"/>
</dbReference>
<reference evidence="4 5" key="1">
    <citation type="journal article" date="2020" name="Nature">
        <title>Six reference-quality genomes reveal evolution of bat adaptations.</title>
        <authorList>
            <person name="Jebb D."/>
            <person name="Huang Z."/>
            <person name="Pippel M."/>
            <person name="Hughes G.M."/>
            <person name="Lavrichenko K."/>
            <person name="Devanna P."/>
            <person name="Winkler S."/>
            <person name="Jermiin L.S."/>
            <person name="Skirmuntt E.C."/>
            <person name="Katzourakis A."/>
            <person name="Burkitt-Gray L."/>
            <person name="Ray D.A."/>
            <person name="Sullivan K.A.M."/>
            <person name="Roscito J.G."/>
            <person name="Kirilenko B.M."/>
            <person name="Davalos L.M."/>
            <person name="Corthals A.P."/>
            <person name="Power M.L."/>
            <person name="Jones G."/>
            <person name="Ransome R.D."/>
            <person name="Dechmann D.K.N."/>
            <person name="Locatelli A.G."/>
            <person name="Puechmaille S.J."/>
            <person name="Fedrigo O."/>
            <person name="Jarvis E.D."/>
            <person name="Hiller M."/>
            <person name="Vernes S.C."/>
            <person name="Myers E.W."/>
            <person name="Teeling E.C."/>
        </authorList>
    </citation>
    <scope>NUCLEOTIDE SEQUENCE [LARGE SCALE GENOMIC DNA]</scope>
    <source>
        <strain evidence="4">Bat1K_MPI-CBG_1</strain>
    </source>
</reference>
<feature type="domain" description="Centromere protein J C-terminal" evidence="3">
    <location>
        <begin position="281"/>
        <end position="310"/>
    </location>
</feature>
<evidence type="ECO:0000313" key="4">
    <source>
        <dbReference type="EMBL" id="KAF6114426.1"/>
    </source>
</evidence>
<accession>A0A834EF09</accession>
<sequence length="329" mass="35379">MLGAHLEAERPAHTSCPGDPQAGTDPGKTAERPREGGGGEELLRLQRQVAGLHQLLRRQEARWSAAFRHLQMQIDALRGQGRGPRGGPGAAELRAPGPGRTGSDTQSLPGEPESSQPTGTGTGTEGKGGEARSPDGKVGEAASAKGPGKDVGAETTVLHFLNGDTQRILPDQRVVRTCSPHVCASDNGRSRPVYYCAGAQTTRTTHPSGLQVLRFPDKRTEKLHPDGSRETLFPDGTVRRLSGGREETVFPDGTCVRVERNGDRTIVLSNGQRDIHTAQFRRREYPDGTVKTVYGGGLQETRFTSGRVRVRRDSGSLVLDQKQAAHHSQ</sequence>
<protein>
    <recommendedName>
        <fullName evidence="3">Centromere protein J C-terminal domain-containing protein</fullName>
    </recommendedName>
</protein>
<evidence type="ECO:0000313" key="5">
    <source>
        <dbReference type="Proteomes" id="UP000664940"/>
    </source>
</evidence>
<proteinExistence type="inferred from homology"/>
<evidence type="ECO:0000256" key="2">
    <source>
        <dbReference type="SAM" id="MobiDB-lite"/>
    </source>
</evidence>
<dbReference type="InterPro" id="IPR026581">
    <property type="entry name" value="TCP10L/CENPJ"/>
</dbReference>
<evidence type="ECO:0000259" key="3">
    <source>
        <dbReference type="Pfam" id="PF07202"/>
    </source>
</evidence>
<name>A0A834EF09_9CHIR</name>
<organism evidence="4 5">
    <name type="scientific">Phyllostomus discolor</name>
    <name type="common">pale spear-nosed bat</name>
    <dbReference type="NCBI Taxonomy" id="89673"/>
    <lineage>
        <taxon>Eukaryota</taxon>
        <taxon>Metazoa</taxon>
        <taxon>Chordata</taxon>
        <taxon>Craniata</taxon>
        <taxon>Vertebrata</taxon>
        <taxon>Euteleostomi</taxon>
        <taxon>Mammalia</taxon>
        <taxon>Eutheria</taxon>
        <taxon>Laurasiatheria</taxon>
        <taxon>Chiroptera</taxon>
        <taxon>Yangochiroptera</taxon>
        <taxon>Phyllostomidae</taxon>
        <taxon>Phyllostominae</taxon>
        <taxon>Phyllostomus</taxon>
    </lineage>
</organism>
<dbReference type="Proteomes" id="UP000664940">
    <property type="component" value="Unassembled WGS sequence"/>
</dbReference>
<feature type="compositionally biased region" description="Basic and acidic residues" evidence="2">
    <location>
        <begin position="1"/>
        <end position="12"/>
    </location>
</feature>
<comment type="caution">
    <text evidence="4">The sequence shown here is derived from an EMBL/GenBank/DDBJ whole genome shotgun (WGS) entry which is preliminary data.</text>
</comment>
<feature type="region of interest" description="Disordered" evidence="2">
    <location>
        <begin position="78"/>
        <end position="151"/>
    </location>
</feature>
<dbReference type="Gene3D" id="2.60.450.20">
    <property type="match status" value="1"/>
</dbReference>
<feature type="compositionally biased region" description="Basic and acidic residues" evidence="2">
    <location>
        <begin position="127"/>
        <end position="138"/>
    </location>
</feature>